<comment type="caution">
    <text evidence="1">The sequence shown here is derived from an EMBL/GenBank/DDBJ whole genome shotgun (WGS) entry which is preliminary data.</text>
</comment>
<reference evidence="2" key="1">
    <citation type="journal article" date="2019" name="Int. J. Syst. Evol. Microbiol.">
        <title>The Global Catalogue of Microorganisms (GCM) 10K type strain sequencing project: providing services to taxonomists for standard genome sequencing and annotation.</title>
        <authorList>
            <consortium name="The Broad Institute Genomics Platform"/>
            <consortium name="The Broad Institute Genome Sequencing Center for Infectious Disease"/>
            <person name="Wu L."/>
            <person name="Ma J."/>
        </authorList>
    </citation>
    <scope>NUCLEOTIDE SEQUENCE [LARGE SCALE GENOMIC DNA]</scope>
    <source>
        <strain evidence="2">CCUG 53270</strain>
    </source>
</reference>
<dbReference type="Proteomes" id="UP001597180">
    <property type="component" value="Unassembled WGS sequence"/>
</dbReference>
<dbReference type="EMBL" id="JBHTLU010000019">
    <property type="protein sequence ID" value="MFD1221634.1"/>
    <property type="molecule type" value="Genomic_DNA"/>
</dbReference>
<name>A0ABW3UMS1_9BACL</name>
<gene>
    <name evidence="1" type="ORF">ACFQ4B_16065</name>
</gene>
<protein>
    <submittedName>
        <fullName evidence="1">Uncharacterized protein</fullName>
    </submittedName>
</protein>
<keyword evidence="2" id="KW-1185">Reference proteome</keyword>
<evidence type="ECO:0000313" key="2">
    <source>
        <dbReference type="Proteomes" id="UP001597180"/>
    </source>
</evidence>
<evidence type="ECO:0000313" key="1">
    <source>
        <dbReference type="EMBL" id="MFD1221634.1"/>
    </source>
</evidence>
<proteinExistence type="predicted"/>
<accession>A0ABW3UMS1</accession>
<sequence>MQFCITHPFNYPARYFDKPKEEVSWRSSKQSFPVRIPAKRIIWRLNKNERLGTMGLRITVHHLVVRVDIAQEVYVPHAVSF</sequence>
<organism evidence="1 2">
    <name type="scientific">Paenibacillus vulneris</name>
    <dbReference type="NCBI Taxonomy" id="1133364"/>
    <lineage>
        <taxon>Bacteria</taxon>
        <taxon>Bacillati</taxon>
        <taxon>Bacillota</taxon>
        <taxon>Bacilli</taxon>
        <taxon>Bacillales</taxon>
        <taxon>Paenibacillaceae</taxon>
        <taxon>Paenibacillus</taxon>
    </lineage>
</organism>